<dbReference type="SUPFAM" id="SSF143456">
    <property type="entry name" value="VC0467-like"/>
    <property type="match status" value="1"/>
</dbReference>
<protein>
    <recommendedName>
        <fullName evidence="2">UPF0301 protein A1D18_05205</fullName>
    </recommendedName>
</protein>
<proteinExistence type="inferred from homology"/>
<dbReference type="HAMAP" id="MF_00758">
    <property type="entry name" value="UPF0301"/>
    <property type="match status" value="1"/>
</dbReference>
<dbReference type="PANTHER" id="PTHR30327:SF1">
    <property type="entry name" value="UPF0301 PROTEIN YQGE"/>
    <property type="match status" value="1"/>
</dbReference>
<dbReference type="NCBIfam" id="NF001266">
    <property type="entry name" value="PRK00228.1-1"/>
    <property type="match status" value="1"/>
</dbReference>
<organism evidence="3 4">
    <name type="scientific">Candidatus Rickettsiella isopodorum</name>
    <dbReference type="NCBI Taxonomy" id="1225476"/>
    <lineage>
        <taxon>Bacteria</taxon>
        <taxon>Pseudomonadati</taxon>
        <taxon>Pseudomonadota</taxon>
        <taxon>Gammaproteobacteria</taxon>
        <taxon>Legionellales</taxon>
        <taxon>Coxiellaceae</taxon>
        <taxon>Rickettsiella</taxon>
    </lineage>
</organism>
<dbReference type="EMBL" id="LUKY01000033">
    <property type="protein sequence ID" value="OIZ94528.1"/>
    <property type="molecule type" value="Genomic_DNA"/>
</dbReference>
<evidence type="ECO:0000256" key="1">
    <source>
        <dbReference type="ARBA" id="ARBA00009600"/>
    </source>
</evidence>
<dbReference type="Gene3D" id="3.40.1740.10">
    <property type="entry name" value="VC0467-like"/>
    <property type="match status" value="1"/>
</dbReference>
<evidence type="ECO:0000313" key="4">
    <source>
        <dbReference type="Proteomes" id="UP000183924"/>
    </source>
</evidence>
<gene>
    <name evidence="3" type="ORF">A1D18_05205</name>
</gene>
<comment type="caution">
    <text evidence="3">The sequence shown here is derived from an EMBL/GenBank/DDBJ whole genome shotgun (WGS) entry which is preliminary data.</text>
</comment>
<dbReference type="GO" id="GO:0005829">
    <property type="term" value="C:cytosol"/>
    <property type="evidence" value="ECO:0007669"/>
    <property type="project" value="TreeGrafter"/>
</dbReference>
<dbReference type="OrthoDB" id="9807486at2"/>
<dbReference type="PANTHER" id="PTHR30327">
    <property type="entry name" value="UNCHARACTERIZED PROTEIN YQGE"/>
    <property type="match status" value="1"/>
</dbReference>
<dbReference type="AlphaFoldDB" id="A0A1J8NH95"/>
<sequence>MIETTHYFTNYFLVAMPILTDAYFNRSVVYVCEHTEKGAVGIVINLPLQSLRVNLSEILQDITNSKTEEPAKNIAGEDFPILCGGPVHPERGFVIHAPVGEWQSSLKMSSEISVTTSKDILLAIAKQQGPDKFIFSLGYANWIAGQMEQEIVNNFWLTLPANPNILFDIPFEQRWLKAMNYLGVDVTKLAYMGGHA</sequence>
<keyword evidence="4" id="KW-1185">Reference proteome</keyword>
<evidence type="ECO:0000313" key="3">
    <source>
        <dbReference type="EMBL" id="OIZ94528.1"/>
    </source>
</evidence>
<accession>A0A1J8NH95</accession>
<reference evidence="3 4" key="1">
    <citation type="submission" date="2016-03" db="EMBL/GenBank/DDBJ databases">
        <title>Comparative genomics of Rickettsiella.</title>
        <authorList>
            <person name="Chandler C."/>
            <person name="Wang Y."/>
        </authorList>
    </citation>
    <scope>NUCLEOTIDE SEQUENCE [LARGE SCALE GENOMIC DNA]</scope>
    <source>
        <strain evidence="3 4">RCFS May 2013</strain>
    </source>
</reference>
<dbReference type="Pfam" id="PF02622">
    <property type="entry name" value="DUF179"/>
    <property type="match status" value="1"/>
</dbReference>
<comment type="similarity">
    <text evidence="1 2">Belongs to the UPF0301 (AlgH) family.</text>
</comment>
<dbReference type="Proteomes" id="UP000183924">
    <property type="component" value="Unassembled WGS sequence"/>
</dbReference>
<dbReference type="InterPro" id="IPR003774">
    <property type="entry name" value="AlgH-like"/>
</dbReference>
<evidence type="ECO:0000256" key="2">
    <source>
        <dbReference type="HAMAP-Rule" id="MF_00758"/>
    </source>
</evidence>
<dbReference type="STRING" id="1225476.A1D18_05205"/>
<name>A0A1J8NH95_9COXI</name>